<feature type="compositionally biased region" description="Polar residues" evidence="1">
    <location>
        <begin position="181"/>
        <end position="196"/>
    </location>
</feature>
<evidence type="ECO:0000256" key="2">
    <source>
        <dbReference type="SAM" id="Phobius"/>
    </source>
</evidence>
<proteinExistence type="predicted"/>
<dbReference type="VEuPathDB" id="FungiDB:HMPREF1541_07862"/>
<dbReference type="GeneID" id="19975201"/>
<feature type="transmembrane region" description="Helical" evidence="2">
    <location>
        <begin position="123"/>
        <end position="147"/>
    </location>
</feature>
<dbReference type="AlphaFoldDB" id="W2RKP7"/>
<name>W2RKP7_CYPE1</name>
<gene>
    <name evidence="3" type="ORF">HMPREF1541_07862</name>
</gene>
<dbReference type="HOGENOM" id="CLU_533152_0_0_1"/>
<keyword evidence="2" id="KW-1133">Transmembrane helix</keyword>
<dbReference type="RefSeq" id="XP_008720407.1">
    <property type="nucleotide sequence ID" value="XM_008722185.1"/>
</dbReference>
<dbReference type="STRING" id="1220924.W2RKP7"/>
<feature type="compositionally biased region" description="Low complexity" evidence="1">
    <location>
        <begin position="333"/>
        <end position="343"/>
    </location>
</feature>
<evidence type="ECO:0000313" key="4">
    <source>
        <dbReference type="Proteomes" id="UP000030752"/>
    </source>
</evidence>
<feature type="region of interest" description="Disordered" evidence="1">
    <location>
        <begin position="266"/>
        <end position="348"/>
    </location>
</feature>
<protein>
    <submittedName>
        <fullName evidence="3">Uncharacterized protein</fullName>
    </submittedName>
</protein>
<feature type="compositionally biased region" description="Polar residues" evidence="1">
    <location>
        <begin position="484"/>
        <end position="498"/>
    </location>
</feature>
<keyword evidence="2" id="KW-0812">Transmembrane</keyword>
<feature type="transmembrane region" description="Helical" evidence="2">
    <location>
        <begin position="82"/>
        <end position="103"/>
    </location>
</feature>
<dbReference type="EMBL" id="KB822724">
    <property type="protein sequence ID" value="ETN36875.1"/>
    <property type="molecule type" value="Genomic_DNA"/>
</dbReference>
<feature type="transmembrane region" description="Helical" evidence="2">
    <location>
        <begin position="40"/>
        <end position="62"/>
    </location>
</feature>
<evidence type="ECO:0000313" key="3">
    <source>
        <dbReference type="EMBL" id="ETN36875.1"/>
    </source>
</evidence>
<dbReference type="Proteomes" id="UP000030752">
    <property type="component" value="Unassembled WGS sequence"/>
</dbReference>
<feature type="transmembrane region" description="Helical" evidence="2">
    <location>
        <begin position="7"/>
        <end position="28"/>
    </location>
</feature>
<keyword evidence="4" id="KW-1185">Reference proteome</keyword>
<dbReference type="PROSITE" id="PS51257">
    <property type="entry name" value="PROKAR_LIPOPROTEIN"/>
    <property type="match status" value="1"/>
</dbReference>
<feature type="compositionally biased region" description="Low complexity" evidence="1">
    <location>
        <begin position="432"/>
        <end position="450"/>
    </location>
</feature>
<dbReference type="eggNOG" id="ENOG502S6ST">
    <property type="taxonomic scope" value="Eukaryota"/>
</dbReference>
<evidence type="ECO:0000256" key="1">
    <source>
        <dbReference type="SAM" id="MobiDB-lite"/>
    </source>
</evidence>
<sequence length="498" mass="53554">MEQSLRLWTIGGFSIAFSIGSIILNVLLGCSISDVVDLSALRTLLFVSVGLNVVALCGLIYFNAVPIRQLRAASLGLSRTSWWIFVYGTAVAASALILTGVVLVWSTLKQEDLPRNTIHERPIILIAIWFAAWGVTLALQIVFYVLLGMWTKKALRTQSLGRLDLDFGIRPMTMDEARPGSQMTHKTFSSQDNTLHSPPRTPTSHVPSTRRSSSTRIGTGSSKIKLVKGSAKSSLDLPAWPAGEAVSIDSAFDAWDTSSVHREMRAAVQSSPTYRHGLETIPGSRSESPANALDGPFLPSSPHAASSETAEAIGWNPSSPFRQYPSSPPSSPPNFSRPTSRPTSSHKTKALAPAFEVGMYDAKRNSTHGLIHPLFRPNSPEPPPVATAGTMVTASPIAGEPITPKTLSRLRSRSESNGHWRAMPSVDQADRPSTSGSITSSVPGSPGPSIIEDEEEPPMLPAFIMTAGQRSSLVGYGKRKSRPKSQLSAGSRLSQLLM</sequence>
<keyword evidence="2" id="KW-0472">Membrane</keyword>
<feature type="region of interest" description="Disordered" evidence="1">
    <location>
        <begin position="175"/>
        <end position="225"/>
    </location>
</feature>
<feature type="region of interest" description="Disordered" evidence="1">
    <location>
        <begin position="396"/>
        <end position="498"/>
    </location>
</feature>
<dbReference type="OrthoDB" id="4188781at2759"/>
<reference evidence="3 4" key="1">
    <citation type="submission" date="2013-03" db="EMBL/GenBank/DDBJ databases">
        <title>The Genome Sequence of Phialophora europaea CBS 101466.</title>
        <authorList>
            <consortium name="The Broad Institute Genomics Platform"/>
            <person name="Cuomo C."/>
            <person name="de Hoog S."/>
            <person name="Gorbushina A."/>
            <person name="Walker B."/>
            <person name="Young S.K."/>
            <person name="Zeng Q."/>
            <person name="Gargeya S."/>
            <person name="Fitzgerald M."/>
            <person name="Haas B."/>
            <person name="Abouelleil A."/>
            <person name="Allen A.W."/>
            <person name="Alvarado L."/>
            <person name="Arachchi H.M."/>
            <person name="Berlin A.M."/>
            <person name="Chapman S.B."/>
            <person name="Gainer-Dewar J."/>
            <person name="Goldberg J."/>
            <person name="Griggs A."/>
            <person name="Gujja S."/>
            <person name="Hansen M."/>
            <person name="Howarth C."/>
            <person name="Imamovic A."/>
            <person name="Ireland A."/>
            <person name="Larimer J."/>
            <person name="McCowan C."/>
            <person name="Murphy C."/>
            <person name="Pearson M."/>
            <person name="Poon T.W."/>
            <person name="Priest M."/>
            <person name="Roberts A."/>
            <person name="Saif S."/>
            <person name="Shea T."/>
            <person name="Sisk P."/>
            <person name="Sykes S."/>
            <person name="Wortman J."/>
            <person name="Nusbaum C."/>
            <person name="Birren B."/>
        </authorList>
    </citation>
    <scope>NUCLEOTIDE SEQUENCE [LARGE SCALE GENOMIC DNA]</scope>
    <source>
        <strain evidence="3 4">CBS 101466</strain>
    </source>
</reference>
<accession>W2RKP7</accession>
<dbReference type="InParanoid" id="W2RKP7"/>
<organism evidence="3 4">
    <name type="scientific">Cyphellophora europaea (strain CBS 101466)</name>
    <name type="common">Phialophora europaea</name>
    <dbReference type="NCBI Taxonomy" id="1220924"/>
    <lineage>
        <taxon>Eukaryota</taxon>
        <taxon>Fungi</taxon>
        <taxon>Dikarya</taxon>
        <taxon>Ascomycota</taxon>
        <taxon>Pezizomycotina</taxon>
        <taxon>Eurotiomycetes</taxon>
        <taxon>Chaetothyriomycetidae</taxon>
        <taxon>Chaetothyriales</taxon>
        <taxon>Cyphellophoraceae</taxon>
        <taxon>Cyphellophora</taxon>
    </lineage>
</organism>
<feature type="compositionally biased region" description="Low complexity" evidence="1">
    <location>
        <begin position="202"/>
        <end position="222"/>
    </location>
</feature>